<dbReference type="InterPro" id="IPR006158">
    <property type="entry name" value="Cobalamin-bd"/>
</dbReference>
<keyword evidence="3" id="KW-1185">Reference proteome</keyword>
<dbReference type="PROSITE" id="PS51332">
    <property type="entry name" value="B12_BINDING"/>
    <property type="match status" value="1"/>
</dbReference>
<accession>A0A6I2GF11</accession>
<dbReference type="InterPro" id="IPR036724">
    <property type="entry name" value="Cobalamin-bd_sf"/>
</dbReference>
<dbReference type="InterPro" id="IPR003759">
    <property type="entry name" value="Cbl-bd_cap"/>
</dbReference>
<evidence type="ECO:0000313" key="2">
    <source>
        <dbReference type="EMBL" id="MRI84442.1"/>
    </source>
</evidence>
<dbReference type="Pfam" id="PF02607">
    <property type="entry name" value="B12-binding_2"/>
    <property type="match status" value="1"/>
</dbReference>
<dbReference type="GO" id="GO:0031419">
    <property type="term" value="F:cobalamin binding"/>
    <property type="evidence" value="ECO:0007669"/>
    <property type="project" value="InterPro"/>
</dbReference>
<dbReference type="Proteomes" id="UP000430975">
    <property type="component" value="Unassembled WGS sequence"/>
</dbReference>
<reference evidence="2 3" key="1">
    <citation type="submission" date="2019-11" db="EMBL/GenBank/DDBJ databases">
        <title>Characterisation of Fundicoccus ignavus gen. nov. sp. nov., a novel genus of the family Aerococcaceae isolated from bulk tank milk.</title>
        <authorList>
            <person name="Siebert A."/>
            <person name="Huptas C."/>
            <person name="Wenning M."/>
            <person name="Scherer S."/>
            <person name="Doll E.V."/>
        </authorList>
    </citation>
    <scope>NUCLEOTIDE SEQUENCE [LARGE SCALE GENOMIC DNA]</scope>
    <source>
        <strain evidence="2 3">WS4759</strain>
    </source>
</reference>
<dbReference type="InterPro" id="IPR036594">
    <property type="entry name" value="Meth_synthase_dom"/>
</dbReference>
<name>A0A6I2GF11_9LACT</name>
<comment type="caution">
    <text evidence="2">The sequence shown here is derived from an EMBL/GenBank/DDBJ whole genome shotgun (WGS) entry which is preliminary data.</text>
</comment>
<protein>
    <recommendedName>
        <fullName evidence="1">B12-binding domain-containing protein</fullName>
    </recommendedName>
</protein>
<dbReference type="AlphaFoldDB" id="A0A6I2GF11"/>
<dbReference type="Pfam" id="PF02310">
    <property type="entry name" value="B12-binding"/>
    <property type="match status" value="1"/>
</dbReference>
<feature type="domain" description="B12-binding" evidence="1">
    <location>
        <begin position="103"/>
        <end position="225"/>
    </location>
</feature>
<dbReference type="SUPFAM" id="SSF52242">
    <property type="entry name" value="Cobalamin (vitamin B12)-binding domain"/>
    <property type="match status" value="1"/>
</dbReference>
<dbReference type="GO" id="GO:0046872">
    <property type="term" value="F:metal ion binding"/>
    <property type="evidence" value="ECO:0007669"/>
    <property type="project" value="InterPro"/>
</dbReference>
<organism evidence="2 3">
    <name type="scientific">Fundicoccus ignavus</name>
    <dbReference type="NCBI Taxonomy" id="2664442"/>
    <lineage>
        <taxon>Bacteria</taxon>
        <taxon>Bacillati</taxon>
        <taxon>Bacillota</taxon>
        <taxon>Bacilli</taxon>
        <taxon>Lactobacillales</taxon>
        <taxon>Aerococcaceae</taxon>
        <taxon>Fundicoccus</taxon>
    </lineage>
</organism>
<sequence length="225" mass="25812">MEYYKKGAKNMHNLYQNILNALQKEDKEQAVHLSIEALETKQVSVIELYEQILRPALASVVEEFEDENDLIWKEHVRSAIIRTIIECAYPYVLKEQASVEGEREKVIVMCPELEDHELGAKMVADFFQVAGFNAYFIGARTPFKTIINAIRDVQPKYLVISVTNFYHLLSVKRLIEDIKEITTTDLTFVLGGRAIDANPNSVSETGADIHLRHFEDIQQLIEVEK</sequence>
<dbReference type="Gene3D" id="1.10.1240.10">
    <property type="entry name" value="Methionine synthase domain"/>
    <property type="match status" value="1"/>
</dbReference>
<evidence type="ECO:0000313" key="3">
    <source>
        <dbReference type="Proteomes" id="UP000430975"/>
    </source>
</evidence>
<evidence type="ECO:0000259" key="1">
    <source>
        <dbReference type="PROSITE" id="PS51332"/>
    </source>
</evidence>
<gene>
    <name evidence="2" type="ORF">GIY09_00810</name>
</gene>
<proteinExistence type="predicted"/>
<dbReference type="Gene3D" id="3.40.50.280">
    <property type="entry name" value="Cobalamin-binding domain"/>
    <property type="match status" value="1"/>
</dbReference>
<dbReference type="EMBL" id="WJQS01000001">
    <property type="protein sequence ID" value="MRI84442.1"/>
    <property type="molecule type" value="Genomic_DNA"/>
</dbReference>